<proteinExistence type="predicted"/>
<keyword evidence="2" id="KW-1185">Reference proteome</keyword>
<protein>
    <submittedName>
        <fullName evidence="1">ATPase</fullName>
    </submittedName>
</protein>
<dbReference type="AlphaFoldDB" id="A0A087DZF8"/>
<evidence type="ECO:0000313" key="1">
    <source>
        <dbReference type="EMBL" id="KFJ00909.1"/>
    </source>
</evidence>
<accession>A0A087DZF8</accession>
<dbReference type="Proteomes" id="UP000029004">
    <property type="component" value="Unassembled WGS sequence"/>
</dbReference>
<sequence length="65" mass="7494">MLFCECKWRSVPTGLRQLETLRNRAELLHPEHGHYMLFSKNGFDEHVTSRAAQADDVTLVDFGSM</sequence>
<dbReference type="EMBL" id="JGZP01000004">
    <property type="protein sequence ID" value="KFJ00909.1"/>
    <property type="molecule type" value="Genomic_DNA"/>
</dbReference>
<organism evidence="1 2">
    <name type="scientific">Bifidobacterium stellenboschense</name>
    <dbReference type="NCBI Taxonomy" id="762211"/>
    <lineage>
        <taxon>Bacteria</taxon>
        <taxon>Bacillati</taxon>
        <taxon>Actinomycetota</taxon>
        <taxon>Actinomycetes</taxon>
        <taxon>Bifidobacteriales</taxon>
        <taxon>Bifidobacteriaceae</taxon>
        <taxon>Bifidobacterium</taxon>
    </lineage>
</organism>
<dbReference type="eggNOG" id="COG1672">
    <property type="taxonomic scope" value="Bacteria"/>
</dbReference>
<evidence type="ECO:0000313" key="2">
    <source>
        <dbReference type="Proteomes" id="UP000029004"/>
    </source>
</evidence>
<gene>
    <name evidence="1" type="ORF">BSTEL_0321</name>
</gene>
<comment type="caution">
    <text evidence="1">The sequence shown here is derived from an EMBL/GenBank/DDBJ whole genome shotgun (WGS) entry which is preliminary data.</text>
</comment>
<reference evidence="1 2" key="1">
    <citation type="submission" date="2014-03" db="EMBL/GenBank/DDBJ databases">
        <title>Genomics of Bifidobacteria.</title>
        <authorList>
            <person name="Ventura M."/>
            <person name="Milani C."/>
            <person name="Lugli G.A."/>
        </authorList>
    </citation>
    <scope>NUCLEOTIDE SEQUENCE [LARGE SCALE GENOMIC DNA]</scope>
    <source>
        <strain evidence="1 2">DSM 23968</strain>
    </source>
</reference>
<name>A0A087DZF8_9BIFI</name>
<dbReference type="RefSeq" id="WP_238567596.1">
    <property type="nucleotide sequence ID" value="NZ_JGZP01000004.1"/>
</dbReference>